<evidence type="ECO:0000313" key="7">
    <source>
        <dbReference type="Proteomes" id="UP000094802"/>
    </source>
</evidence>
<organism evidence="6 7">
    <name type="scientific">Vibrio splendidus 12E03</name>
    <dbReference type="NCBI Taxonomy" id="1191305"/>
    <lineage>
        <taxon>Bacteria</taxon>
        <taxon>Pseudomonadati</taxon>
        <taxon>Pseudomonadota</taxon>
        <taxon>Gammaproteobacteria</taxon>
        <taxon>Vibrionales</taxon>
        <taxon>Vibrionaceae</taxon>
        <taxon>Vibrio</taxon>
    </lineage>
</organism>
<dbReference type="EMBL" id="AJZD02000174">
    <property type="protein sequence ID" value="OEF93187.1"/>
    <property type="molecule type" value="Genomic_DNA"/>
</dbReference>
<evidence type="ECO:0000256" key="3">
    <source>
        <dbReference type="ARBA" id="ARBA00022777"/>
    </source>
</evidence>
<comment type="similarity">
    <text evidence="1">Belongs to the HipA Ser/Thr kinase family.</text>
</comment>
<dbReference type="AlphaFoldDB" id="A0A1E5FRW5"/>
<dbReference type="Pfam" id="PF13657">
    <property type="entry name" value="Couple_hipA"/>
    <property type="match status" value="1"/>
</dbReference>
<dbReference type="GO" id="GO:0004674">
    <property type="term" value="F:protein serine/threonine kinase activity"/>
    <property type="evidence" value="ECO:0007669"/>
    <property type="project" value="TreeGrafter"/>
</dbReference>
<feature type="domain" description="HipA-like C-terminal" evidence="4">
    <location>
        <begin position="150"/>
        <end position="394"/>
    </location>
</feature>
<dbReference type="OrthoDB" id="9805913at2"/>
<dbReference type="InterPro" id="IPR012893">
    <property type="entry name" value="HipA-like_C"/>
</dbReference>
<sequence length="438" mass="49317">MTSGSNHQYILDIVYSQQVIGKLSLSKESDALSVIYKQDWIDNGFPISPHLPFNSDIPSVNIRRFLQNLLPENKGLDYLIDFLGVSRSNVFSQVGGIGTDTSGAMMFLSEGVSPVQTETSFNPINDSELIKKLSDPELWYLEVWEGKPRLSVAGVQSKLNVLSIDGNLGFGEGELCSTHIVKFEKNDQQHLVINEFVTMKLAKLVGLDVADVELRYFDQFPALIVERFDRKLFSSTSVKRRHMIDACQACNLGVDRKYERNLGKQRDVSHIRDGISFARLFSVTEQCENPLAAKLAILKWAMFNLCIYNADAHGKNFSFFVQKSGLTPTPLYDLVNVRMYPEFEQDLAMAIGDEFDSDSINAYQLVEFADDCGISPKLLQQSLVKIANDVINNIDDAISLVTPTSDSQLPYLNRYREIVVARCEHFLEESDVIPEIEL</sequence>
<evidence type="ECO:0000256" key="2">
    <source>
        <dbReference type="ARBA" id="ARBA00022679"/>
    </source>
</evidence>
<feature type="domain" description="HipA N-terminal subdomain 1" evidence="5">
    <location>
        <begin position="11"/>
        <end position="107"/>
    </location>
</feature>
<gene>
    <name evidence="6" type="ORF">A142_00965</name>
</gene>
<keyword evidence="3 6" id="KW-0418">Kinase</keyword>
<evidence type="ECO:0000313" key="6">
    <source>
        <dbReference type="EMBL" id="OEF93187.1"/>
    </source>
</evidence>
<dbReference type="NCBIfam" id="TIGR03071">
    <property type="entry name" value="couple_hipA"/>
    <property type="match status" value="1"/>
</dbReference>
<reference evidence="6 7" key="1">
    <citation type="journal article" date="2012" name="Science">
        <title>Ecological populations of bacteria act as socially cohesive units of antibiotic production and resistance.</title>
        <authorList>
            <person name="Cordero O.X."/>
            <person name="Wildschutte H."/>
            <person name="Kirkup B."/>
            <person name="Proehl S."/>
            <person name="Ngo L."/>
            <person name="Hussain F."/>
            <person name="Le Roux F."/>
            <person name="Mincer T."/>
            <person name="Polz M.F."/>
        </authorList>
    </citation>
    <scope>NUCLEOTIDE SEQUENCE [LARGE SCALE GENOMIC DNA]</scope>
    <source>
        <strain evidence="6 7">12E03</strain>
    </source>
</reference>
<dbReference type="PANTHER" id="PTHR37419">
    <property type="entry name" value="SERINE/THREONINE-PROTEIN KINASE TOXIN HIPA"/>
    <property type="match status" value="1"/>
</dbReference>
<dbReference type="RefSeq" id="WP_019824022.1">
    <property type="nucleotide sequence ID" value="NZ_AJZD02000174.1"/>
</dbReference>
<dbReference type="Proteomes" id="UP000094802">
    <property type="component" value="Unassembled WGS sequence"/>
</dbReference>
<dbReference type="GO" id="GO:0005829">
    <property type="term" value="C:cytosol"/>
    <property type="evidence" value="ECO:0007669"/>
    <property type="project" value="TreeGrafter"/>
</dbReference>
<evidence type="ECO:0000256" key="1">
    <source>
        <dbReference type="ARBA" id="ARBA00010164"/>
    </source>
</evidence>
<comment type="caution">
    <text evidence="6">The sequence shown here is derived from an EMBL/GenBank/DDBJ whole genome shotgun (WGS) entry which is preliminary data.</text>
</comment>
<evidence type="ECO:0000259" key="5">
    <source>
        <dbReference type="Pfam" id="PF13657"/>
    </source>
</evidence>
<evidence type="ECO:0000259" key="4">
    <source>
        <dbReference type="Pfam" id="PF07804"/>
    </source>
</evidence>
<dbReference type="PANTHER" id="PTHR37419:SF1">
    <property type="entry name" value="SERINE_THREONINE-PROTEIN KINASE TOXIN HIPA"/>
    <property type="match status" value="1"/>
</dbReference>
<name>A0A1E5FRW5_VIBSP</name>
<dbReference type="Gene3D" id="1.10.1070.20">
    <property type="match status" value="1"/>
</dbReference>
<keyword evidence="2" id="KW-0808">Transferase</keyword>
<dbReference type="InterPro" id="IPR052028">
    <property type="entry name" value="HipA_Ser/Thr_kinase"/>
</dbReference>
<accession>A0A1E5FRW5</accession>
<proteinExistence type="inferred from homology"/>
<protein>
    <submittedName>
        <fullName evidence="6">Phosphatidylinositol kinase</fullName>
    </submittedName>
</protein>
<dbReference type="Pfam" id="PF07804">
    <property type="entry name" value="HipA_C"/>
    <property type="match status" value="1"/>
</dbReference>
<dbReference type="InterPro" id="IPR017508">
    <property type="entry name" value="HipA_N1"/>
</dbReference>